<gene>
    <name evidence="3" type="ORF">CLV37_11634</name>
</gene>
<dbReference type="SMART" id="SM00900">
    <property type="entry name" value="FMN_bind"/>
    <property type="match status" value="1"/>
</dbReference>
<feature type="compositionally biased region" description="Low complexity" evidence="1">
    <location>
        <begin position="83"/>
        <end position="94"/>
    </location>
</feature>
<feature type="region of interest" description="Disordered" evidence="1">
    <location>
        <begin position="63"/>
        <end position="95"/>
    </location>
</feature>
<sequence length="176" mass="17351">MTGDQNPGALPAGSAFGTPTGVGGSTRRIVVAGMSTLTVLVLLFGYHTSTEGVAAQAVTSSISVGGPAGTNGSGTTGSGTTGSGTSSTVTGSSVDTRWGPVQVAVTITDGRITNVDVVQYPDGNGRDQEINARALPVLVQETLSAQSADVDMVSGATVTSTGYVQSLQSALDQVSG</sequence>
<feature type="region of interest" description="Disordered" evidence="1">
    <location>
        <begin position="1"/>
        <end position="21"/>
    </location>
</feature>
<keyword evidence="4" id="KW-1185">Reference proteome</keyword>
<evidence type="ECO:0000256" key="1">
    <source>
        <dbReference type="SAM" id="MobiDB-lite"/>
    </source>
</evidence>
<feature type="domain" description="FMN-binding" evidence="2">
    <location>
        <begin position="96"/>
        <end position="174"/>
    </location>
</feature>
<dbReference type="GO" id="GO:0010181">
    <property type="term" value="F:FMN binding"/>
    <property type="evidence" value="ECO:0007669"/>
    <property type="project" value="InterPro"/>
</dbReference>
<dbReference type="GO" id="GO:0016020">
    <property type="term" value="C:membrane"/>
    <property type="evidence" value="ECO:0007669"/>
    <property type="project" value="InterPro"/>
</dbReference>
<dbReference type="Gene3D" id="3.90.1010.20">
    <property type="match status" value="1"/>
</dbReference>
<proteinExistence type="predicted"/>
<evidence type="ECO:0000313" key="3">
    <source>
        <dbReference type="EMBL" id="PRY10481.1"/>
    </source>
</evidence>
<protein>
    <submittedName>
        <fullName evidence="3">Uncharacterized protein with FMN-binding domain</fullName>
    </submittedName>
</protein>
<evidence type="ECO:0000313" key="4">
    <source>
        <dbReference type="Proteomes" id="UP000238083"/>
    </source>
</evidence>
<dbReference type="Proteomes" id="UP000238083">
    <property type="component" value="Unassembled WGS sequence"/>
</dbReference>
<evidence type="ECO:0000259" key="2">
    <source>
        <dbReference type="SMART" id="SM00900"/>
    </source>
</evidence>
<comment type="caution">
    <text evidence="3">The sequence shown here is derived from an EMBL/GenBank/DDBJ whole genome shotgun (WGS) entry which is preliminary data.</text>
</comment>
<accession>A0A2T0QXH6</accession>
<name>A0A2T0QXH6_9ACTN</name>
<dbReference type="EMBL" id="PVZF01000016">
    <property type="protein sequence ID" value="PRY10481.1"/>
    <property type="molecule type" value="Genomic_DNA"/>
</dbReference>
<dbReference type="AlphaFoldDB" id="A0A2T0QXH6"/>
<feature type="compositionally biased region" description="Gly residues" evidence="1">
    <location>
        <begin position="66"/>
        <end position="82"/>
    </location>
</feature>
<dbReference type="InterPro" id="IPR007329">
    <property type="entry name" value="FMN-bd"/>
</dbReference>
<organism evidence="3 4">
    <name type="scientific">Kineococcus rhizosphaerae</name>
    <dbReference type="NCBI Taxonomy" id="559628"/>
    <lineage>
        <taxon>Bacteria</taxon>
        <taxon>Bacillati</taxon>
        <taxon>Actinomycetota</taxon>
        <taxon>Actinomycetes</taxon>
        <taxon>Kineosporiales</taxon>
        <taxon>Kineosporiaceae</taxon>
        <taxon>Kineococcus</taxon>
    </lineage>
</organism>
<dbReference type="Pfam" id="PF04205">
    <property type="entry name" value="FMN_bind"/>
    <property type="match status" value="1"/>
</dbReference>
<reference evidence="3 4" key="1">
    <citation type="submission" date="2018-03" db="EMBL/GenBank/DDBJ databases">
        <title>Genomic Encyclopedia of Archaeal and Bacterial Type Strains, Phase II (KMG-II): from individual species to whole genera.</title>
        <authorList>
            <person name="Goeker M."/>
        </authorList>
    </citation>
    <scope>NUCLEOTIDE SEQUENCE [LARGE SCALE GENOMIC DNA]</scope>
    <source>
        <strain evidence="3 4">DSM 19711</strain>
    </source>
</reference>